<name>A0A0A9G0I2_ARUDO</name>
<proteinExistence type="predicted"/>
<organism evidence="1">
    <name type="scientific">Arundo donax</name>
    <name type="common">Giant reed</name>
    <name type="synonym">Donax arundinaceus</name>
    <dbReference type="NCBI Taxonomy" id="35708"/>
    <lineage>
        <taxon>Eukaryota</taxon>
        <taxon>Viridiplantae</taxon>
        <taxon>Streptophyta</taxon>
        <taxon>Embryophyta</taxon>
        <taxon>Tracheophyta</taxon>
        <taxon>Spermatophyta</taxon>
        <taxon>Magnoliopsida</taxon>
        <taxon>Liliopsida</taxon>
        <taxon>Poales</taxon>
        <taxon>Poaceae</taxon>
        <taxon>PACMAD clade</taxon>
        <taxon>Arundinoideae</taxon>
        <taxon>Arundineae</taxon>
        <taxon>Arundo</taxon>
    </lineage>
</organism>
<sequence length="25" mass="2945">MMACIVSYMMLIFELFALDILSIEF</sequence>
<reference evidence="1" key="2">
    <citation type="journal article" date="2015" name="Data Brief">
        <title>Shoot transcriptome of the giant reed, Arundo donax.</title>
        <authorList>
            <person name="Barrero R.A."/>
            <person name="Guerrero F.D."/>
            <person name="Moolhuijzen P."/>
            <person name="Goolsby J.A."/>
            <person name="Tidwell J."/>
            <person name="Bellgard S.E."/>
            <person name="Bellgard M.I."/>
        </authorList>
    </citation>
    <scope>NUCLEOTIDE SEQUENCE</scope>
    <source>
        <tissue evidence="1">Shoot tissue taken approximately 20 cm above the soil surface</tissue>
    </source>
</reference>
<protein>
    <submittedName>
        <fullName evidence="1">Uncharacterized protein</fullName>
    </submittedName>
</protein>
<dbReference type="EMBL" id="GBRH01180897">
    <property type="protein sequence ID" value="JAE16999.1"/>
    <property type="molecule type" value="Transcribed_RNA"/>
</dbReference>
<accession>A0A0A9G0I2</accession>
<evidence type="ECO:0000313" key="1">
    <source>
        <dbReference type="EMBL" id="JAE16999.1"/>
    </source>
</evidence>
<dbReference type="AlphaFoldDB" id="A0A0A9G0I2"/>
<reference evidence="1" key="1">
    <citation type="submission" date="2014-09" db="EMBL/GenBank/DDBJ databases">
        <authorList>
            <person name="Magalhaes I.L.F."/>
            <person name="Oliveira U."/>
            <person name="Santos F.R."/>
            <person name="Vidigal T.H.D.A."/>
            <person name="Brescovit A.D."/>
            <person name="Santos A.J."/>
        </authorList>
    </citation>
    <scope>NUCLEOTIDE SEQUENCE</scope>
    <source>
        <tissue evidence="1">Shoot tissue taken approximately 20 cm above the soil surface</tissue>
    </source>
</reference>